<organism evidence="8 9">
    <name type="scientific">Faecalicatena contorta</name>
    <dbReference type="NCBI Taxonomy" id="39482"/>
    <lineage>
        <taxon>Bacteria</taxon>
        <taxon>Bacillati</taxon>
        <taxon>Bacillota</taxon>
        <taxon>Clostridia</taxon>
        <taxon>Lachnospirales</taxon>
        <taxon>Lachnospiraceae</taxon>
        <taxon>Faecalicatena</taxon>
    </lineage>
</organism>
<keyword evidence="4 6" id="KW-1133">Transmembrane helix</keyword>
<feature type="transmembrane region" description="Helical" evidence="6">
    <location>
        <begin position="149"/>
        <end position="172"/>
    </location>
</feature>
<feature type="transmembrane region" description="Helical" evidence="6">
    <location>
        <begin position="666"/>
        <end position="685"/>
    </location>
</feature>
<feature type="transmembrane region" description="Helical" evidence="6">
    <location>
        <begin position="204"/>
        <end position="228"/>
    </location>
</feature>
<evidence type="ECO:0000313" key="9">
    <source>
        <dbReference type="Proteomes" id="UP000095544"/>
    </source>
</evidence>
<keyword evidence="2" id="KW-1003">Cell membrane</keyword>
<reference evidence="8 9" key="1">
    <citation type="submission" date="2015-09" db="EMBL/GenBank/DDBJ databases">
        <authorList>
            <consortium name="Pathogen Informatics"/>
        </authorList>
    </citation>
    <scope>NUCLEOTIDE SEQUENCE [LARGE SCALE GENOMIC DNA]</scope>
    <source>
        <strain evidence="8 9">2789STDY5834876</strain>
    </source>
</reference>
<evidence type="ECO:0000256" key="1">
    <source>
        <dbReference type="ARBA" id="ARBA00004651"/>
    </source>
</evidence>
<feature type="transmembrane region" description="Helical" evidence="6">
    <location>
        <begin position="234"/>
        <end position="254"/>
    </location>
</feature>
<comment type="subcellular location">
    <subcellularLocation>
        <location evidence="1">Cell membrane</location>
        <topology evidence="1">Multi-pass membrane protein</topology>
    </subcellularLocation>
</comment>
<sequence length="699" mass="78743">MTLHSIFSKLRKQNKGQYLILGFCISLSVLLITSYALMYLGPTVQDFLPQGGDTRKLASLLLAVTAVGCTIFTLYASSLFFRYKSREYGILLALGSPKKALRPLLFSELAFVTGFSALIGLILSVPVSFGIWKLFESFLLPTEDMAYRFGWTGFMVGIAFCIVLTLLLFLAGRRFLHRTDIMDILRSGQKTETVKEIPSWTRKLGIILTVSGIVLGLGAPSICAKLFYIHIPSIFNLIYFVALAGIYLIILSCVSQNSAGKRKDKYYSNLVSISMMRFTAKVTTKNMCVIVLLLFCCLFAAFFGMLYSDTTGISMDGNEKAYSFHFPAEEEQITKNDIENLADEYQITLASYAENDAANLVVSYRYRDMIDNKYVTLDAKNGKLALFFPESAYEEISGQDISVEPNTYKTITHKDYKETLWEFTDGLYAAVNPDTGKTLQLSFDGTLEFDALSDMSSPFAYVLNDADYQAASASLGSQYMERIICFDVKDTEHSYNFAKALQMEYVRHTSSLSDFMGNYDAWEDRTAQENGETYGYAGSIGLSPDMERAPSDWKYAPRLTVQMRQEHMQQISVYVMLCLYIFIIMLATITIMSYVRSITVATDNKALFESLTKLGASPAYNKNILKKQLRKIFQYPAIIGCAIAWLYALFMSIFNDRSLSYSELLNLGYLGLLILLIWGVLYAVYRRALRKSQQILGIS</sequence>
<name>A0A174IIB0_9FIRM</name>
<dbReference type="InterPro" id="IPR052536">
    <property type="entry name" value="ABC-4_Integral_Memb_Prot"/>
</dbReference>
<feature type="transmembrane region" description="Helical" evidence="6">
    <location>
        <begin position="286"/>
        <end position="307"/>
    </location>
</feature>
<evidence type="ECO:0000256" key="3">
    <source>
        <dbReference type="ARBA" id="ARBA00022692"/>
    </source>
</evidence>
<dbReference type="STRING" id="39482.ERS852491_03569"/>
<dbReference type="GO" id="GO:0005886">
    <property type="term" value="C:plasma membrane"/>
    <property type="evidence" value="ECO:0007669"/>
    <property type="project" value="UniProtKB-SubCell"/>
</dbReference>
<feature type="transmembrane region" description="Helical" evidence="6">
    <location>
        <begin position="571"/>
        <end position="595"/>
    </location>
</feature>
<keyword evidence="5 6" id="KW-0472">Membrane</keyword>
<feature type="transmembrane region" description="Helical" evidence="6">
    <location>
        <begin position="104"/>
        <end position="129"/>
    </location>
</feature>
<evidence type="ECO:0000256" key="2">
    <source>
        <dbReference type="ARBA" id="ARBA00022475"/>
    </source>
</evidence>
<protein>
    <submittedName>
        <fullName evidence="8">FtsX-like permease family</fullName>
    </submittedName>
</protein>
<evidence type="ECO:0000256" key="6">
    <source>
        <dbReference type="SAM" id="Phobius"/>
    </source>
</evidence>
<accession>A0A174IIB0</accession>
<proteinExistence type="predicted"/>
<dbReference type="InterPro" id="IPR003838">
    <property type="entry name" value="ABC3_permease_C"/>
</dbReference>
<dbReference type="PANTHER" id="PTHR46795">
    <property type="entry name" value="ABC TRANSPORTER PERMEASE-RELATED-RELATED"/>
    <property type="match status" value="1"/>
</dbReference>
<dbReference type="AlphaFoldDB" id="A0A174IIB0"/>
<keyword evidence="3 6" id="KW-0812">Transmembrane</keyword>
<gene>
    <name evidence="8" type="ORF">ERS852491_03569</name>
</gene>
<dbReference type="Pfam" id="PF02687">
    <property type="entry name" value="FtsX"/>
    <property type="match status" value="1"/>
</dbReference>
<dbReference type="Proteomes" id="UP000095544">
    <property type="component" value="Unassembled WGS sequence"/>
</dbReference>
<evidence type="ECO:0000313" key="8">
    <source>
        <dbReference type="EMBL" id="CUO86954.1"/>
    </source>
</evidence>
<dbReference type="OrthoDB" id="1838031at2"/>
<evidence type="ECO:0000256" key="4">
    <source>
        <dbReference type="ARBA" id="ARBA00022989"/>
    </source>
</evidence>
<feature type="domain" description="ABC3 transporter permease C-terminal" evidence="7">
    <location>
        <begin position="60"/>
        <end position="171"/>
    </location>
</feature>
<evidence type="ECO:0000259" key="7">
    <source>
        <dbReference type="Pfam" id="PF02687"/>
    </source>
</evidence>
<dbReference type="PANTHER" id="PTHR46795:SF3">
    <property type="entry name" value="ABC TRANSPORTER PERMEASE"/>
    <property type="match status" value="1"/>
</dbReference>
<feature type="transmembrane region" description="Helical" evidence="6">
    <location>
        <begin position="632"/>
        <end position="654"/>
    </location>
</feature>
<dbReference type="RefSeq" id="WP_055154515.1">
    <property type="nucleotide sequence ID" value="NZ_CYZU01000039.1"/>
</dbReference>
<feature type="transmembrane region" description="Helical" evidence="6">
    <location>
        <begin position="60"/>
        <end position="83"/>
    </location>
</feature>
<evidence type="ECO:0000256" key="5">
    <source>
        <dbReference type="ARBA" id="ARBA00023136"/>
    </source>
</evidence>
<feature type="transmembrane region" description="Helical" evidence="6">
    <location>
        <begin position="18"/>
        <end position="40"/>
    </location>
</feature>
<dbReference type="EMBL" id="CYZU01000039">
    <property type="protein sequence ID" value="CUO86954.1"/>
    <property type="molecule type" value="Genomic_DNA"/>
</dbReference>